<dbReference type="SUPFAM" id="SSF140125">
    <property type="entry name" value="Rabenosyn-5 Rab-binding domain-like"/>
    <property type="match status" value="1"/>
</dbReference>
<dbReference type="Pfam" id="PF11464">
    <property type="entry name" value="Rbsn"/>
    <property type="match status" value="1"/>
</dbReference>
<dbReference type="InterPro" id="IPR036531">
    <property type="entry name" value="Rbsn_Rab-bd_sf"/>
</dbReference>
<evidence type="ECO:0000259" key="6">
    <source>
        <dbReference type="PROSITE" id="PS50178"/>
    </source>
</evidence>
<dbReference type="EMBL" id="OU895878">
    <property type="protein sequence ID" value="CAG9801778.1"/>
    <property type="molecule type" value="Genomic_DNA"/>
</dbReference>
<protein>
    <recommendedName>
        <fullName evidence="6">FYVE-type domain-containing protein</fullName>
    </recommendedName>
</protein>
<dbReference type="InterPro" id="IPR017455">
    <property type="entry name" value="Znf_FYVE-rel"/>
</dbReference>
<dbReference type="CDD" id="cd15716">
    <property type="entry name" value="FYVE_RBNS5"/>
    <property type="match status" value="1"/>
</dbReference>
<dbReference type="InterPro" id="IPR013083">
    <property type="entry name" value="Znf_RING/FYVE/PHD"/>
</dbReference>
<keyword evidence="1" id="KW-0479">Metal-binding</keyword>
<dbReference type="PANTHER" id="PTHR13510:SF44">
    <property type="entry name" value="RABENOSYN-5"/>
    <property type="match status" value="1"/>
</dbReference>
<dbReference type="InterPro" id="IPR052727">
    <property type="entry name" value="Rab4/Rab5_effector"/>
</dbReference>
<accession>A0A9N9RNL1</accession>
<dbReference type="Gene3D" id="4.10.860.20">
    <property type="entry name" value="Rabenosyn, Rab binding domain"/>
    <property type="match status" value="1"/>
</dbReference>
<gene>
    <name evidence="7" type="ORF">CHIRRI_LOCUS4699</name>
</gene>
<name>A0A9N9RNL1_9DIPT</name>
<sequence>MFSDNDSEIIEGFLCPICRSDEKTAEDLLRHFEDEHSEEKDLISTFRDVFKSAKKKILNNLDEREISKAIESSLSINKSIIRVDFKGPQEIGIFKDHFEYFKAIRNPRLERYATETNKLIIRLNKLLTNRPTDPQQIKQHEQNLVPWIDGKLVKLCPSCAKSFFFTRRQHHCRLCGAIMCNECSHFLSIDESMSIINPSHEYPKPDSSQTDVIIKEPEDTIRMCEHCLHLLETRKEMQDGRLARPFITKLYERIETLKKEVMPDIAMYEKIIKSLYKGDSVYTIADASALRGKIGSIAELLDDLSKKALTLKAQQGSREEALHKSLRMGVIKFIKEYMLELPQIPVEDEIKKIQQKRVMELNQKIERDRRLAQEAFEKYDLCGDISYAATSSKTGSALRTVDNWSGYQEQNQTNANDPLIIQINIVKGYIKQAREAMRFEEIESLEANLKELQHEYWLKTQNN</sequence>
<feature type="coiled-coil region" evidence="5">
    <location>
        <begin position="435"/>
        <end position="462"/>
    </location>
</feature>
<dbReference type="SMART" id="SM00064">
    <property type="entry name" value="FYVE"/>
    <property type="match status" value="1"/>
</dbReference>
<dbReference type="InterPro" id="IPR000306">
    <property type="entry name" value="Znf_FYVE"/>
</dbReference>
<dbReference type="InterPro" id="IPR021565">
    <property type="entry name" value="Rbsn_Rab-bd"/>
</dbReference>
<evidence type="ECO:0000256" key="3">
    <source>
        <dbReference type="ARBA" id="ARBA00022833"/>
    </source>
</evidence>
<keyword evidence="2 4" id="KW-0863">Zinc-finger</keyword>
<keyword evidence="8" id="KW-1185">Reference proteome</keyword>
<evidence type="ECO:0000256" key="4">
    <source>
        <dbReference type="PROSITE-ProRule" id="PRU00091"/>
    </source>
</evidence>
<evidence type="ECO:0000313" key="7">
    <source>
        <dbReference type="EMBL" id="CAG9801778.1"/>
    </source>
</evidence>
<dbReference type="PANTHER" id="PTHR13510">
    <property type="entry name" value="FYVE-FINGER-CONTAINING RAB5 EFFECTOR PROTEIN RABENOSYN-5-RELATED"/>
    <property type="match status" value="1"/>
</dbReference>
<dbReference type="AlphaFoldDB" id="A0A9N9RNL1"/>
<reference evidence="7" key="1">
    <citation type="submission" date="2022-01" db="EMBL/GenBank/DDBJ databases">
        <authorList>
            <person name="King R."/>
        </authorList>
    </citation>
    <scope>NUCLEOTIDE SEQUENCE</scope>
</reference>
<feature type="domain" description="FYVE-type" evidence="6">
    <location>
        <begin position="150"/>
        <end position="232"/>
    </location>
</feature>
<evidence type="ECO:0000256" key="1">
    <source>
        <dbReference type="ARBA" id="ARBA00022723"/>
    </source>
</evidence>
<dbReference type="PROSITE" id="PS50178">
    <property type="entry name" value="ZF_FYVE"/>
    <property type="match status" value="1"/>
</dbReference>
<dbReference type="Gene3D" id="3.30.40.10">
    <property type="entry name" value="Zinc/RING finger domain, C3HC4 (zinc finger)"/>
    <property type="match status" value="1"/>
</dbReference>
<dbReference type="Proteomes" id="UP001153620">
    <property type="component" value="Chromosome 2"/>
</dbReference>
<organism evidence="7 8">
    <name type="scientific">Chironomus riparius</name>
    <dbReference type="NCBI Taxonomy" id="315576"/>
    <lineage>
        <taxon>Eukaryota</taxon>
        <taxon>Metazoa</taxon>
        <taxon>Ecdysozoa</taxon>
        <taxon>Arthropoda</taxon>
        <taxon>Hexapoda</taxon>
        <taxon>Insecta</taxon>
        <taxon>Pterygota</taxon>
        <taxon>Neoptera</taxon>
        <taxon>Endopterygota</taxon>
        <taxon>Diptera</taxon>
        <taxon>Nematocera</taxon>
        <taxon>Chironomoidea</taxon>
        <taxon>Chironomidae</taxon>
        <taxon>Chironominae</taxon>
        <taxon>Chironomus</taxon>
    </lineage>
</organism>
<dbReference type="OrthoDB" id="166134at2759"/>
<dbReference type="GO" id="GO:0008270">
    <property type="term" value="F:zinc ion binding"/>
    <property type="evidence" value="ECO:0007669"/>
    <property type="project" value="UniProtKB-KW"/>
</dbReference>
<evidence type="ECO:0000313" key="8">
    <source>
        <dbReference type="Proteomes" id="UP001153620"/>
    </source>
</evidence>
<reference evidence="7" key="2">
    <citation type="submission" date="2022-10" db="EMBL/GenBank/DDBJ databases">
        <authorList>
            <consortium name="ENA_rothamsted_submissions"/>
            <consortium name="culmorum"/>
            <person name="King R."/>
        </authorList>
    </citation>
    <scope>NUCLEOTIDE SEQUENCE</scope>
</reference>
<dbReference type="InterPro" id="IPR011011">
    <property type="entry name" value="Znf_FYVE_PHD"/>
</dbReference>
<evidence type="ECO:0000256" key="5">
    <source>
        <dbReference type="SAM" id="Coils"/>
    </source>
</evidence>
<keyword evidence="5" id="KW-0175">Coiled coil</keyword>
<keyword evidence="3" id="KW-0862">Zinc</keyword>
<evidence type="ECO:0000256" key="2">
    <source>
        <dbReference type="ARBA" id="ARBA00022771"/>
    </source>
</evidence>
<proteinExistence type="predicted"/>
<dbReference type="Pfam" id="PF01363">
    <property type="entry name" value="FYVE"/>
    <property type="match status" value="1"/>
</dbReference>
<dbReference type="SUPFAM" id="SSF57903">
    <property type="entry name" value="FYVE/PHD zinc finger"/>
    <property type="match status" value="1"/>
</dbReference>